<dbReference type="EMBL" id="KZ305019">
    <property type="protein sequence ID" value="PIA63829.1"/>
    <property type="molecule type" value="Genomic_DNA"/>
</dbReference>
<dbReference type="STRING" id="218851.A0A2G5F765"/>
<proteinExistence type="predicted"/>
<dbReference type="GO" id="GO:0009626">
    <property type="term" value="P:plant-type hypersensitive response"/>
    <property type="evidence" value="ECO:0007669"/>
    <property type="project" value="TreeGrafter"/>
</dbReference>
<dbReference type="FunCoup" id="A0A2G5F765">
    <property type="interactions" value="404"/>
</dbReference>
<keyword evidence="3" id="KW-1185">Reference proteome</keyword>
<dbReference type="InterPro" id="IPR020864">
    <property type="entry name" value="MACPF"/>
</dbReference>
<name>A0A2G5F765_AQUCA</name>
<sequence>MSDIIVEKALSCLGKGFDITSDFRLNYCKGDGRLVILNETQKSDLVVPGFKTVENVSVDIKCDKGDRTRYQSDILEFNQMSELFNRKNSLPGKIPSGLFNSMFGFDSSSWAKDASSTKCLALDGHYINFFKLHINRYPLLLNDEVRNAVPTTWDPISLARFIENYGTHVIVAISVGGQDLVLVRQDQSSNLQPSDLKKHLNDLGDQLFTGTCTLNLSHSKNKDYKNKVPEAFNVFDAQSKLFNSFSSVTSKDGITVICSKRGGDASISSHCEWLQTVPLAPDAIHFSFIPITCLLKCVPGIGFLSHAINLYLRYKPPIADLQHFLDFQSHKLWAPVHNDLPLGPATNRVIHTPVLHFNPVGPKLFVNTTQVIVGRRPVTGMRLYLEGMKSNRLATHLEHLSSIPKVLQNKIDGVTIWKGSDDVLDERYFEPIQWKKCSHVYTAPIEYEPTDQITGKDVAFIVTGAQLRVEKHESKNLLHLLLLFSRVSGAYIGKSTWEQGSISGDSLQKSSFLSTLSTSILGNSSEKEKPNQIVIDSAVFPTGPPPPPTQKLLRYVDMSHLCKGPQHSPGYWIVTGAKLDLEMGKICLHVKFSLLCFST</sequence>
<reference evidence="2 3" key="1">
    <citation type="submission" date="2017-09" db="EMBL/GenBank/DDBJ databases">
        <title>WGS assembly of Aquilegia coerulea Goldsmith.</title>
        <authorList>
            <person name="Hodges S."/>
            <person name="Kramer E."/>
            <person name="Nordborg M."/>
            <person name="Tomkins J."/>
            <person name="Borevitz J."/>
            <person name="Derieg N."/>
            <person name="Yan J."/>
            <person name="Mihaltcheva S."/>
            <person name="Hayes R.D."/>
            <person name="Rokhsar D."/>
        </authorList>
    </citation>
    <scope>NUCLEOTIDE SEQUENCE [LARGE SCALE GENOMIC DNA]</scope>
    <source>
        <strain evidence="3">cv. Goldsmith</strain>
    </source>
</reference>
<accession>A0A2G5F765</accession>
<dbReference type="Pfam" id="PF01823">
    <property type="entry name" value="MACPF"/>
    <property type="match status" value="1"/>
</dbReference>
<evidence type="ECO:0000259" key="1">
    <source>
        <dbReference type="PROSITE" id="PS51412"/>
    </source>
</evidence>
<feature type="domain" description="MACPF" evidence="1">
    <location>
        <begin position="1"/>
        <end position="325"/>
    </location>
</feature>
<evidence type="ECO:0000313" key="2">
    <source>
        <dbReference type="EMBL" id="PIA63829.1"/>
    </source>
</evidence>
<dbReference type="Proteomes" id="UP000230069">
    <property type="component" value="Unassembled WGS sequence"/>
</dbReference>
<dbReference type="GO" id="GO:2000031">
    <property type="term" value="P:regulation of salicylic acid mediated signaling pathway"/>
    <property type="evidence" value="ECO:0007669"/>
    <property type="project" value="InterPro"/>
</dbReference>
<dbReference type="PROSITE" id="PS51412">
    <property type="entry name" value="MACPF_2"/>
    <property type="match status" value="1"/>
</dbReference>
<organism evidence="2 3">
    <name type="scientific">Aquilegia coerulea</name>
    <name type="common">Rocky mountain columbine</name>
    <dbReference type="NCBI Taxonomy" id="218851"/>
    <lineage>
        <taxon>Eukaryota</taxon>
        <taxon>Viridiplantae</taxon>
        <taxon>Streptophyta</taxon>
        <taxon>Embryophyta</taxon>
        <taxon>Tracheophyta</taxon>
        <taxon>Spermatophyta</taxon>
        <taxon>Magnoliopsida</taxon>
        <taxon>Ranunculales</taxon>
        <taxon>Ranunculaceae</taxon>
        <taxon>Thalictroideae</taxon>
        <taxon>Aquilegia</taxon>
    </lineage>
</organism>
<dbReference type="PANTHER" id="PTHR33199">
    <property type="entry name" value="MACPF DOMAIN-CONTAINING PROTEIN CAD1"/>
    <property type="match status" value="1"/>
</dbReference>
<dbReference type="InterPro" id="IPR044663">
    <property type="entry name" value="CAD1/NSL1-like"/>
</dbReference>
<dbReference type="AlphaFoldDB" id="A0A2G5F765"/>
<dbReference type="GO" id="GO:0005886">
    <property type="term" value="C:plasma membrane"/>
    <property type="evidence" value="ECO:0007669"/>
    <property type="project" value="TreeGrafter"/>
</dbReference>
<evidence type="ECO:0000313" key="3">
    <source>
        <dbReference type="Proteomes" id="UP000230069"/>
    </source>
</evidence>
<dbReference type="InParanoid" id="A0A2G5F765"/>
<dbReference type="SMART" id="SM00457">
    <property type="entry name" value="MACPF"/>
    <property type="match status" value="1"/>
</dbReference>
<dbReference type="PANTHER" id="PTHR33199:SF4">
    <property type="entry name" value="OS02G0736300 PROTEIN"/>
    <property type="match status" value="1"/>
</dbReference>
<gene>
    <name evidence="2" type="ORF">AQUCO_00201275v1</name>
</gene>
<dbReference type="OrthoDB" id="1366754at2759"/>
<protein>
    <recommendedName>
        <fullName evidence="1">MACPF domain-containing protein</fullName>
    </recommendedName>
</protein>